<keyword evidence="3" id="KW-0029">Amino-acid transport</keyword>
<evidence type="ECO:0000256" key="3">
    <source>
        <dbReference type="ARBA" id="ARBA00022970"/>
    </source>
</evidence>
<dbReference type="InterPro" id="IPR028081">
    <property type="entry name" value="Leu-bd"/>
</dbReference>
<dbReference type="PANTHER" id="PTHR30483:SF6">
    <property type="entry name" value="PERIPLASMIC BINDING PROTEIN OF ABC TRANSPORTER FOR NATURAL AMINO ACIDS"/>
    <property type="match status" value="1"/>
</dbReference>
<protein>
    <submittedName>
        <fullName evidence="6">Branched-chain amino acid ABC transporter, periplasmic substrate-binding protein</fullName>
    </submittedName>
</protein>
<dbReference type="InterPro" id="IPR028082">
    <property type="entry name" value="Peripla_BP_I"/>
</dbReference>
<dbReference type="CDD" id="cd06327">
    <property type="entry name" value="PBP1_SBP-like"/>
    <property type="match status" value="1"/>
</dbReference>
<evidence type="ECO:0000256" key="2">
    <source>
        <dbReference type="ARBA" id="ARBA00022729"/>
    </source>
</evidence>
<keyword evidence="7" id="KW-1185">Reference proteome</keyword>
<dbReference type="InterPro" id="IPR051010">
    <property type="entry name" value="BCAA_transport"/>
</dbReference>
<accession>Q1YJI3</accession>
<dbReference type="RefSeq" id="WP_009208879.1">
    <property type="nucleotide sequence ID" value="NZ_CH672387.1"/>
</dbReference>
<feature type="signal peptide" evidence="4">
    <location>
        <begin position="1"/>
        <end position="25"/>
    </location>
</feature>
<sequence length="461" mass="49244">MQSFTRLLLAGTAAAAVLVPATVSAQEVSNDVVKVGILNDQSGVYADFGGKWSVEAAKMAIEDFGGTVLGKPIEMVSADHQNKADIASNIAREWYDVDNVDAIMELTTSSVALAVQGLSREKEKITITTGAATTELTGGQCSPYGFHWAYDTHALAVGTGGALVKAGGDTWFFLTADYAFGYSLEEQTGNFVKENGGEVLGAVRHPLGTTDFSSFLLQAQSSGAKVIGLANAGLDTASAIKGAAEFGIVQAGQQLAGLLFTIAEVHGLGLQAAQGLNLTEGWYWDQSDENREFAKRFMERTQRMPNMIQVGTYSAVTQYLKAVEAAGTDATDAVAEKMHELPVEDVFAKKGTVQENGRMVYDMYLFQVKAPDDSTQPWDYYNEISTVPGNEAFLSVEDSGCDRRQLPQVGRTRERGGRRGCTPPFRFLAGCPIPGQVPEVSACSHGVWPIQCSCAAAVTGR</sequence>
<proteinExistence type="inferred from homology"/>
<comment type="similarity">
    <text evidence="1">Belongs to the leucine-binding protein family.</text>
</comment>
<dbReference type="PANTHER" id="PTHR30483">
    <property type="entry name" value="LEUCINE-SPECIFIC-BINDING PROTEIN"/>
    <property type="match status" value="1"/>
</dbReference>
<dbReference type="SUPFAM" id="SSF53822">
    <property type="entry name" value="Periplasmic binding protein-like I"/>
    <property type="match status" value="1"/>
</dbReference>
<keyword evidence="2 4" id="KW-0732">Signal</keyword>
<dbReference type="BioCyc" id="AURANTIMONAS:SI859A1_01016-MONOMER"/>
<dbReference type="Pfam" id="PF13458">
    <property type="entry name" value="Peripla_BP_6"/>
    <property type="match status" value="1"/>
</dbReference>
<dbReference type="Gene3D" id="3.40.50.2300">
    <property type="match status" value="2"/>
</dbReference>
<dbReference type="AlphaFoldDB" id="Q1YJI3"/>
<evidence type="ECO:0000313" key="7">
    <source>
        <dbReference type="Proteomes" id="UP000000321"/>
    </source>
</evidence>
<gene>
    <name evidence="6" type="ORF">SI859A1_01016</name>
</gene>
<dbReference type="EMBL" id="AAPJ01000002">
    <property type="protein sequence ID" value="EAS50890.1"/>
    <property type="molecule type" value="Genomic_DNA"/>
</dbReference>
<evidence type="ECO:0000313" key="6">
    <source>
        <dbReference type="EMBL" id="EAS50890.1"/>
    </source>
</evidence>
<reference evidence="6 7" key="1">
    <citation type="journal article" date="2008" name="Appl. Environ. Microbiol.">
        <title>Genomic insights into Mn(II) oxidation by the marine alphaproteobacterium Aurantimonas sp. strain SI85-9A1.</title>
        <authorList>
            <person name="Dick G.J."/>
            <person name="Podell S."/>
            <person name="Johnson H.A."/>
            <person name="Rivera-Espinoza Y."/>
            <person name="Bernier-Latmani R."/>
            <person name="McCarthy J.K."/>
            <person name="Torpey J.W."/>
            <person name="Clement B.G."/>
            <person name="Gaasterland T."/>
            <person name="Tebo B.M."/>
        </authorList>
    </citation>
    <scope>NUCLEOTIDE SEQUENCE [LARGE SCALE GENOMIC DNA]</scope>
    <source>
        <strain evidence="6 7">SI85-9A1</strain>
    </source>
</reference>
<organism evidence="6 7">
    <name type="scientific">Aurantimonas manganoxydans (strain ATCC BAA-1229 / DSM 21871 / SI85-9A1)</name>
    <dbReference type="NCBI Taxonomy" id="287752"/>
    <lineage>
        <taxon>Bacteria</taxon>
        <taxon>Pseudomonadati</taxon>
        <taxon>Pseudomonadota</taxon>
        <taxon>Alphaproteobacteria</taxon>
        <taxon>Hyphomicrobiales</taxon>
        <taxon>Aurantimonadaceae</taxon>
        <taxon>Aurantimonas</taxon>
    </lineage>
</organism>
<name>Q1YJI3_AURMS</name>
<dbReference type="OrthoDB" id="5794591at2"/>
<dbReference type="Proteomes" id="UP000000321">
    <property type="component" value="Unassembled WGS sequence"/>
</dbReference>
<feature type="domain" description="Leucine-binding protein" evidence="5">
    <location>
        <begin position="33"/>
        <end position="369"/>
    </location>
</feature>
<dbReference type="HOGENOM" id="CLU_027128_1_0_5"/>
<dbReference type="GO" id="GO:0006865">
    <property type="term" value="P:amino acid transport"/>
    <property type="evidence" value="ECO:0007669"/>
    <property type="project" value="UniProtKB-KW"/>
</dbReference>
<evidence type="ECO:0000259" key="5">
    <source>
        <dbReference type="Pfam" id="PF13458"/>
    </source>
</evidence>
<comment type="caution">
    <text evidence="6">The sequence shown here is derived from an EMBL/GenBank/DDBJ whole genome shotgun (WGS) entry which is preliminary data.</text>
</comment>
<evidence type="ECO:0000256" key="4">
    <source>
        <dbReference type="SAM" id="SignalP"/>
    </source>
</evidence>
<feature type="chain" id="PRO_5004197642" evidence="4">
    <location>
        <begin position="26"/>
        <end position="461"/>
    </location>
</feature>
<keyword evidence="3" id="KW-0813">Transport</keyword>
<evidence type="ECO:0000256" key="1">
    <source>
        <dbReference type="ARBA" id="ARBA00010062"/>
    </source>
</evidence>